<protein>
    <recommendedName>
        <fullName evidence="9">Peptidase M43 pregnancy-associated plasma-A domain-containing protein</fullName>
    </recommendedName>
</protein>
<accession>A0A167FRV4</accession>
<dbReference type="AlphaFoldDB" id="A0A167FRV4"/>
<dbReference type="RefSeq" id="WP_063360553.1">
    <property type="nucleotide sequence ID" value="NZ_AUXZ01000060.1"/>
</dbReference>
<evidence type="ECO:0000256" key="6">
    <source>
        <dbReference type="ARBA" id="ARBA00022833"/>
    </source>
</evidence>
<evidence type="ECO:0000256" key="3">
    <source>
        <dbReference type="ARBA" id="ARBA00022723"/>
    </source>
</evidence>
<proteinExistence type="inferred from homology"/>
<evidence type="ECO:0000256" key="4">
    <source>
        <dbReference type="ARBA" id="ARBA00022729"/>
    </source>
</evidence>
<keyword evidence="3" id="KW-0479">Metal-binding</keyword>
<keyword evidence="8" id="KW-1015">Disulfide bond</keyword>
<evidence type="ECO:0000256" key="7">
    <source>
        <dbReference type="ARBA" id="ARBA00023049"/>
    </source>
</evidence>
<dbReference type="InterPro" id="IPR024079">
    <property type="entry name" value="MetalloPept_cat_dom_sf"/>
</dbReference>
<keyword evidence="5" id="KW-0378">Hydrolase</keyword>
<evidence type="ECO:0000256" key="5">
    <source>
        <dbReference type="ARBA" id="ARBA00022801"/>
    </source>
</evidence>
<evidence type="ECO:0000256" key="8">
    <source>
        <dbReference type="ARBA" id="ARBA00023157"/>
    </source>
</evidence>
<dbReference type="GO" id="GO:0008237">
    <property type="term" value="F:metallopeptidase activity"/>
    <property type="evidence" value="ECO:0007669"/>
    <property type="project" value="UniProtKB-KW"/>
</dbReference>
<comment type="similarity">
    <text evidence="1">Belongs to the peptidase M43B family.</text>
</comment>
<dbReference type="SUPFAM" id="SSF55486">
    <property type="entry name" value="Metalloproteases ('zincins'), catalytic domain"/>
    <property type="match status" value="1"/>
</dbReference>
<name>A0A167FRV4_9GAMM</name>
<feature type="domain" description="Peptidase M43 pregnancy-associated plasma-A" evidence="9">
    <location>
        <begin position="292"/>
        <end position="397"/>
    </location>
</feature>
<dbReference type="GO" id="GO:0006508">
    <property type="term" value="P:proteolysis"/>
    <property type="evidence" value="ECO:0007669"/>
    <property type="project" value="UniProtKB-KW"/>
</dbReference>
<dbReference type="EMBL" id="AUXZ01000060">
    <property type="protein sequence ID" value="KZN52715.1"/>
    <property type="molecule type" value="Genomic_DNA"/>
</dbReference>
<dbReference type="Gene3D" id="3.40.390.10">
    <property type="entry name" value="Collagenase (Catalytic Domain)"/>
    <property type="match status" value="1"/>
</dbReference>
<dbReference type="Pfam" id="PF05572">
    <property type="entry name" value="Peptidase_M43"/>
    <property type="match status" value="1"/>
</dbReference>
<keyword evidence="2" id="KW-0645">Protease</keyword>
<dbReference type="InterPro" id="IPR008754">
    <property type="entry name" value="Peptidase_M43"/>
</dbReference>
<gene>
    <name evidence="10" type="ORF">N476_09790</name>
</gene>
<keyword evidence="4" id="KW-0732">Signal</keyword>
<evidence type="ECO:0000256" key="2">
    <source>
        <dbReference type="ARBA" id="ARBA00022670"/>
    </source>
</evidence>
<dbReference type="PATRIC" id="fig|1365251.3.peg.890"/>
<dbReference type="OrthoDB" id="6396340at2"/>
<dbReference type="PANTHER" id="PTHR47466">
    <property type="match status" value="1"/>
</dbReference>
<dbReference type="Proteomes" id="UP000076503">
    <property type="component" value="Unassembled WGS sequence"/>
</dbReference>
<dbReference type="PANTHER" id="PTHR47466:SF1">
    <property type="entry name" value="METALLOPROTEASE MEP1 (AFU_ORTHOLOGUE AFUA_1G07730)-RELATED"/>
    <property type="match status" value="1"/>
</dbReference>
<reference evidence="10 11" key="1">
    <citation type="submission" date="2013-07" db="EMBL/GenBank/DDBJ databases">
        <title>Comparative Genomic and Metabolomic Analysis of Twelve Strains of Pseudoalteromonas luteoviolacea.</title>
        <authorList>
            <person name="Vynne N.G."/>
            <person name="Mansson M."/>
            <person name="Gram L."/>
        </authorList>
    </citation>
    <scope>NUCLEOTIDE SEQUENCE [LARGE SCALE GENOMIC DNA]</scope>
    <source>
        <strain evidence="10 11">H33</strain>
    </source>
</reference>
<sequence>MPHIRIYLIGITSALLWGCGGSSDSETPEPPITTLPEQNSYMISTSLSEGGSITPDSFELAENSEKTFLIGINPGHELESVSGCDGTVDGEKFTVSNPEKNCTIEVKFKAFQYTVNVTTSLGGWVDSPSHQLSYGESAKININPNSDHFIESVTGCGGTLSEQQYTTGNINANCTVDVKFSSHFPLPEEGIERIRLPVVVHVIENEYVQISDEQIYSQIEATNQHFRALNTKDLETIEDEFSPYIADTGIQLYLASHDPDGNPHSGINRKTAQLSIITLDNEYAKAEKGGIDAWPNDQYINVWVGYARDFQGALGLLGRANIPGFVEDRIIGVVVADSVFGVIPPREPRFDEGKTLTHELGHLFGLIGHTHGVPTDENTHRHLTCDGLPTTQCKNSDLAMNFMNAETDDKDQKMFSISQYQVMEKWLKTGPLQALYLNNQDNN</sequence>
<keyword evidence="6" id="KW-0862">Zinc</keyword>
<organism evidence="10 11">
    <name type="scientific">Pseudoalteromonas luteoviolacea H33</name>
    <dbReference type="NCBI Taxonomy" id="1365251"/>
    <lineage>
        <taxon>Bacteria</taxon>
        <taxon>Pseudomonadati</taxon>
        <taxon>Pseudomonadota</taxon>
        <taxon>Gammaproteobacteria</taxon>
        <taxon>Alteromonadales</taxon>
        <taxon>Pseudoalteromonadaceae</taxon>
        <taxon>Pseudoalteromonas</taxon>
    </lineage>
</organism>
<evidence type="ECO:0000259" key="9">
    <source>
        <dbReference type="Pfam" id="PF05572"/>
    </source>
</evidence>
<evidence type="ECO:0000256" key="1">
    <source>
        <dbReference type="ARBA" id="ARBA00008721"/>
    </source>
</evidence>
<keyword evidence="7" id="KW-0482">Metalloprotease</keyword>
<evidence type="ECO:0000313" key="11">
    <source>
        <dbReference type="Proteomes" id="UP000076503"/>
    </source>
</evidence>
<evidence type="ECO:0000313" key="10">
    <source>
        <dbReference type="EMBL" id="KZN52715.1"/>
    </source>
</evidence>
<comment type="caution">
    <text evidence="10">The sequence shown here is derived from an EMBL/GenBank/DDBJ whole genome shotgun (WGS) entry which is preliminary data.</text>
</comment>
<dbReference type="GO" id="GO:0046872">
    <property type="term" value="F:metal ion binding"/>
    <property type="evidence" value="ECO:0007669"/>
    <property type="project" value="UniProtKB-KW"/>
</dbReference>